<dbReference type="Ensembl" id="ENSOSIT00000027014.1">
    <property type="protein sequence ID" value="ENSOSIP00000025616.1"/>
    <property type="gene ID" value="ENSOSIG00000013430.1"/>
</dbReference>
<dbReference type="Proteomes" id="UP000694383">
    <property type="component" value="Unplaced"/>
</dbReference>
<keyword evidence="2" id="KW-1185">Reference proteome</keyword>
<evidence type="ECO:0000313" key="2">
    <source>
        <dbReference type="Proteomes" id="UP000694383"/>
    </source>
</evidence>
<protein>
    <submittedName>
        <fullName evidence="1">Uncharacterized protein</fullName>
    </submittedName>
</protein>
<sequence>IRPPHISRTDGACAFAHRTAIRCLMSALLGSKRARQPRCPLSCTCTKDNALCEGAGSIPRSFPPDVMSL</sequence>
<name>A0A8C8DS58_9TELE</name>
<evidence type="ECO:0000313" key="1">
    <source>
        <dbReference type="Ensembl" id="ENSOSIP00000025616.1"/>
    </source>
</evidence>
<proteinExistence type="predicted"/>
<dbReference type="GeneTree" id="ENSGT00990000211832"/>
<organism evidence="1 2">
    <name type="scientific">Oryzias sinensis</name>
    <name type="common">Chinese medaka</name>
    <dbReference type="NCBI Taxonomy" id="183150"/>
    <lineage>
        <taxon>Eukaryota</taxon>
        <taxon>Metazoa</taxon>
        <taxon>Chordata</taxon>
        <taxon>Craniata</taxon>
        <taxon>Vertebrata</taxon>
        <taxon>Euteleostomi</taxon>
        <taxon>Actinopterygii</taxon>
        <taxon>Neopterygii</taxon>
        <taxon>Teleostei</taxon>
        <taxon>Neoteleostei</taxon>
        <taxon>Acanthomorphata</taxon>
        <taxon>Ovalentaria</taxon>
        <taxon>Atherinomorphae</taxon>
        <taxon>Beloniformes</taxon>
        <taxon>Adrianichthyidae</taxon>
        <taxon>Oryziinae</taxon>
        <taxon>Oryzias</taxon>
    </lineage>
</organism>
<reference evidence="1" key="2">
    <citation type="submission" date="2025-09" db="UniProtKB">
        <authorList>
            <consortium name="Ensembl"/>
        </authorList>
    </citation>
    <scope>IDENTIFICATION</scope>
</reference>
<reference evidence="1" key="1">
    <citation type="submission" date="2025-08" db="UniProtKB">
        <authorList>
            <consortium name="Ensembl"/>
        </authorList>
    </citation>
    <scope>IDENTIFICATION</scope>
</reference>
<dbReference type="AlphaFoldDB" id="A0A8C8DS58"/>
<accession>A0A8C8DS58</accession>